<dbReference type="RefSeq" id="XP_003868804.1">
    <property type="nucleotide sequence ID" value="XM_003868756.1"/>
</dbReference>
<evidence type="ECO:0000313" key="2">
    <source>
        <dbReference type="EMBL" id="CCG25900.1"/>
    </source>
</evidence>
<keyword evidence="3" id="KW-1185">Reference proteome</keyword>
<dbReference type="GeneID" id="14539795"/>
<dbReference type="EMBL" id="HE681721">
    <property type="protein sequence ID" value="CCG25900.1"/>
    <property type="molecule type" value="Genomic_DNA"/>
</dbReference>
<dbReference type="HOGENOM" id="CLU_018056_0_0_1"/>
<dbReference type="OrthoDB" id="4024171at2759"/>
<accession>H8X340</accession>
<feature type="compositionally biased region" description="Low complexity" evidence="1">
    <location>
        <begin position="589"/>
        <end position="602"/>
    </location>
</feature>
<feature type="compositionally biased region" description="Low complexity" evidence="1">
    <location>
        <begin position="39"/>
        <end position="61"/>
    </location>
</feature>
<feature type="compositionally biased region" description="Polar residues" evidence="1">
    <location>
        <begin position="81"/>
        <end position="98"/>
    </location>
</feature>
<dbReference type="eggNOG" id="ENOG502QR9U">
    <property type="taxonomic scope" value="Eukaryota"/>
</dbReference>
<evidence type="ECO:0000256" key="1">
    <source>
        <dbReference type="SAM" id="MobiDB-lite"/>
    </source>
</evidence>
<feature type="region of interest" description="Disordered" evidence="1">
    <location>
        <begin position="123"/>
        <end position="148"/>
    </location>
</feature>
<dbReference type="Proteomes" id="UP000005018">
    <property type="component" value="Chromosome 3"/>
</dbReference>
<feature type="region of interest" description="Disordered" evidence="1">
    <location>
        <begin position="197"/>
        <end position="218"/>
    </location>
</feature>
<evidence type="ECO:0000313" key="3">
    <source>
        <dbReference type="Proteomes" id="UP000005018"/>
    </source>
</evidence>
<organism evidence="2 3">
    <name type="scientific">Candida orthopsilosis (strain 90-125)</name>
    <name type="common">Yeast</name>
    <dbReference type="NCBI Taxonomy" id="1136231"/>
    <lineage>
        <taxon>Eukaryota</taxon>
        <taxon>Fungi</taxon>
        <taxon>Dikarya</taxon>
        <taxon>Ascomycota</taxon>
        <taxon>Saccharomycotina</taxon>
        <taxon>Pichiomycetes</taxon>
        <taxon>Debaryomycetaceae</taxon>
        <taxon>Candida/Lodderomyces clade</taxon>
        <taxon>Candida</taxon>
    </lineage>
</organism>
<gene>
    <name evidence="2" type="ORF">CORT_0C05260</name>
</gene>
<protein>
    <submittedName>
        <fullName evidence="2">Uncharacterized protein</fullName>
    </submittedName>
</protein>
<feature type="compositionally biased region" description="Polar residues" evidence="1">
    <location>
        <begin position="123"/>
        <end position="139"/>
    </location>
</feature>
<feature type="region of interest" description="Disordered" evidence="1">
    <location>
        <begin position="1"/>
        <end position="98"/>
    </location>
</feature>
<proteinExistence type="predicted"/>
<dbReference type="AlphaFoldDB" id="H8X340"/>
<feature type="region of interest" description="Disordered" evidence="1">
    <location>
        <begin position="588"/>
        <end position="611"/>
    </location>
</feature>
<name>H8X340_CANO9</name>
<sequence>MSNPSLSTMFKGKVPNSINMFRRHKLQSQSKQEKSIDEQTSQQQQQQQSSQSYSQPQQQSQPHRRNSKESAKSRASSGSSQAGTVSVTSQGNTTNTSQRYNVELLHTGEKKEPAEVQQTYTNETINSDDCLSPLTSGPDNQGDGDNHSLALSETDTLCATRKQRLELQDVYIDNFSMYLPFVLRQLRLAEDQAQAEDRRRREARASTGRGGASVDHFDEDYDAENDTIADDDLSTIFNDSQSPEEHYEIDHQKVMDRKLSAYNYKRSVVFVGGMLKSDVFIFPTVASFKLFKQLRTNIKKERKSSVIIYDSNGDIKKVTSSNGINKNEYANPDGGNDEVIDERNHIIPISYKIKGQGLPILRMHSPYMSTFRKNTPYLIFKKFKEVPSAPNPGDPKQNDIDFETFDYCNVYSKYSSNYRRFILEFYPNTASCFKVVMFESTFKPFADFNYKGTRFRVIGTTISTGLVCEYNPHMRLLIIDDDEPSLCDGIVNKKPSSGFMKLKKSSNHEEYVEFDINDPATYVNPIPNAKFVDEDGFSNCCHHRATFIPNNLPPFGCYKDVSLYKGQNSSLIPKKYYEIGKAEIYQDLQSSSPQSTTSSSPSHGNNESPVSEEFLNSTFSMDQDTLVLTVIMSILREVNVKNANKSSGSPMTRASGGVLRNANFGLMTTGLSTF</sequence>
<reference evidence="2 3" key="1">
    <citation type="journal article" date="2012" name="PLoS ONE">
        <title>Sequence and analysis of the genome of the pathogenic yeast Candida orthopsilosis.</title>
        <authorList>
            <person name="Riccombeni A."/>
            <person name="Vidanes G."/>
            <person name="Proux-Wera E."/>
            <person name="Wolfe K.H."/>
            <person name="Butler G."/>
        </authorList>
    </citation>
    <scope>NUCLEOTIDE SEQUENCE [LARGE SCALE GENOMIC DNA]</scope>
    <source>
        <strain evidence="2 3">Co 90-125</strain>
    </source>
</reference>
<dbReference type="KEGG" id="cot:CORT_0C05260"/>